<protein>
    <submittedName>
        <fullName evidence="2">DUF998 domain-containing protein</fullName>
    </submittedName>
</protein>
<dbReference type="Proteomes" id="UP000306635">
    <property type="component" value="Unassembled WGS sequence"/>
</dbReference>
<feature type="transmembrane region" description="Helical" evidence="1">
    <location>
        <begin position="12"/>
        <end position="33"/>
    </location>
</feature>
<dbReference type="AlphaFoldDB" id="A0A5R9R797"/>
<sequence length="217" mass="23064">MTTTDRNLLRLGLLIPLWLFAGVTLTSLGYPGYSHLDQALSQLGAAGAPTQGYSAWVNNFPLGLLFVLFAVGVARRFAGSRLALCSAALIALHGVASFATGYFSCDQGCAPLQPSASQQIHNLAGLVMFLSLTLASALWTLLGSRLLSTTAFGWFSLLCVMLAVVTVVMMARAFVDGHGFGLFQRLNYAVSVIWVADLAGVVLRDESRRPVIRPGAA</sequence>
<feature type="transmembrane region" description="Helical" evidence="1">
    <location>
        <begin position="154"/>
        <end position="174"/>
    </location>
</feature>
<dbReference type="OrthoDB" id="679392at2"/>
<comment type="caution">
    <text evidence="2">The sequence shown here is derived from an EMBL/GenBank/DDBJ whole genome shotgun (WGS) entry which is preliminary data.</text>
</comment>
<evidence type="ECO:0000313" key="2">
    <source>
        <dbReference type="EMBL" id="TLX78765.1"/>
    </source>
</evidence>
<keyword evidence="1" id="KW-0472">Membrane</keyword>
<name>A0A5R9R797_9PSED</name>
<feature type="transmembrane region" description="Helical" evidence="1">
    <location>
        <begin position="81"/>
        <end position="103"/>
    </location>
</feature>
<accession>A0A5R9R797</accession>
<dbReference type="EMBL" id="SWDV01000010">
    <property type="protein sequence ID" value="TLX78765.1"/>
    <property type="molecule type" value="Genomic_DNA"/>
</dbReference>
<proteinExistence type="predicted"/>
<feature type="transmembrane region" description="Helical" evidence="1">
    <location>
        <begin position="53"/>
        <end position="74"/>
    </location>
</feature>
<evidence type="ECO:0000313" key="3">
    <source>
        <dbReference type="Proteomes" id="UP000306635"/>
    </source>
</evidence>
<reference evidence="2 3" key="1">
    <citation type="submission" date="2019-04" db="EMBL/GenBank/DDBJ databases">
        <authorList>
            <person name="Li M."/>
        </authorList>
    </citation>
    <scope>NUCLEOTIDE SEQUENCE [LARGE SCALE GENOMIC DNA]</scope>
    <source>
        <strain evidence="2 3">LAM1902</strain>
    </source>
</reference>
<organism evidence="2 3">
    <name type="scientific">Pseudomonas nicosulfuronedens</name>
    <dbReference type="NCBI Taxonomy" id="2571105"/>
    <lineage>
        <taxon>Bacteria</taxon>
        <taxon>Pseudomonadati</taxon>
        <taxon>Pseudomonadota</taxon>
        <taxon>Gammaproteobacteria</taxon>
        <taxon>Pseudomonadales</taxon>
        <taxon>Pseudomonadaceae</taxon>
        <taxon>Pseudomonas</taxon>
    </lineage>
</organism>
<feature type="transmembrane region" description="Helical" evidence="1">
    <location>
        <begin position="186"/>
        <end position="203"/>
    </location>
</feature>
<keyword evidence="1" id="KW-0812">Transmembrane</keyword>
<evidence type="ECO:0000256" key="1">
    <source>
        <dbReference type="SAM" id="Phobius"/>
    </source>
</evidence>
<feature type="transmembrane region" description="Helical" evidence="1">
    <location>
        <begin position="123"/>
        <end position="142"/>
    </location>
</feature>
<dbReference type="Pfam" id="PF06197">
    <property type="entry name" value="DUF998"/>
    <property type="match status" value="1"/>
</dbReference>
<keyword evidence="3" id="KW-1185">Reference proteome</keyword>
<dbReference type="InterPro" id="IPR009339">
    <property type="entry name" value="DUF998"/>
</dbReference>
<gene>
    <name evidence="2" type="ORF">FAS41_09500</name>
</gene>
<dbReference type="RefSeq" id="WP_138521568.1">
    <property type="nucleotide sequence ID" value="NZ_JAOCBK010000005.1"/>
</dbReference>
<keyword evidence="1" id="KW-1133">Transmembrane helix</keyword>